<dbReference type="GeneID" id="108666070"/>
<comment type="caution">
    <text evidence="2">Lacks conserved residue(s) required for the propagation of feature annotation.</text>
</comment>
<name>A0A8B7N4V8_HYAAZ</name>
<protein>
    <submittedName>
        <fullName evidence="8">Neurexin-2</fullName>
    </submittedName>
</protein>
<keyword evidence="4" id="KW-1133">Transmembrane helix</keyword>
<dbReference type="SMART" id="SM00282">
    <property type="entry name" value="LamG"/>
    <property type="match status" value="1"/>
</dbReference>
<feature type="domain" description="Laminin G" evidence="5">
    <location>
        <begin position="37"/>
        <end position="218"/>
    </location>
</feature>
<dbReference type="CDD" id="cd00110">
    <property type="entry name" value="LamG"/>
    <property type="match status" value="1"/>
</dbReference>
<dbReference type="OrthoDB" id="6275838at2759"/>
<sequence>MARDAKAYRVPKLPVSITMQLLIAFLSLLDSSVIISAFILEGSVSSYAQYPRWTPAGDGSLDFLFSTSEPDGLLFYTDNESSTQFFQLTLVEGTARLRYNLGLGNRLVSAGRSLNDGFWHHVRVQKSGEIIELRVDDSVETHQGTHDHTFGSNDSSGSVFFGGIPPDVTRLSGSVVALQPRFAGKIKDVTYREADGVAKRPEMTASQGVRSENDAGPCVSEGSPCQNGGRCVADPSRPTGRGCECSYTDHEGEYCEKGECEGEYCEKGCECEGEYCEKGECEGDYCEKGEGEGEYCEKGECEGEYCEKGECEGDYCEKGECVGEYCEKGECEGDYCEKGECEGEYCEKGECEGDYCEKGECEGDYCEKGECEGDYCEKGECEGEYCEKGEFPQFPSALLFPLSLLSILSSLSIFPLLSSLLFTLSLLSPISPTS</sequence>
<dbReference type="SUPFAM" id="SSF49899">
    <property type="entry name" value="Concanavalin A-like lectins/glucanases"/>
    <property type="match status" value="1"/>
</dbReference>
<evidence type="ECO:0000313" key="8">
    <source>
        <dbReference type="RefSeq" id="XP_018008368.1"/>
    </source>
</evidence>
<feature type="region of interest" description="Disordered" evidence="3">
    <location>
        <begin position="201"/>
        <end position="228"/>
    </location>
</feature>
<organism evidence="7 8">
    <name type="scientific">Hyalella azteca</name>
    <name type="common">Amphipod</name>
    <dbReference type="NCBI Taxonomy" id="294128"/>
    <lineage>
        <taxon>Eukaryota</taxon>
        <taxon>Metazoa</taxon>
        <taxon>Ecdysozoa</taxon>
        <taxon>Arthropoda</taxon>
        <taxon>Crustacea</taxon>
        <taxon>Multicrustacea</taxon>
        <taxon>Malacostraca</taxon>
        <taxon>Eumalacostraca</taxon>
        <taxon>Peracarida</taxon>
        <taxon>Amphipoda</taxon>
        <taxon>Senticaudata</taxon>
        <taxon>Talitrida</taxon>
        <taxon>Talitroidea</taxon>
        <taxon>Hyalellidae</taxon>
        <taxon>Hyalella</taxon>
    </lineage>
</organism>
<keyword evidence="4" id="KW-0812">Transmembrane</keyword>
<keyword evidence="7" id="KW-1185">Reference proteome</keyword>
<evidence type="ECO:0000256" key="4">
    <source>
        <dbReference type="SAM" id="Phobius"/>
    </source>
</evidence>
<dbReference type="RefSeq" id="XP_018008368.1">
    <property type="nucleotide sequence ID" value="XM_018152879.2"/>
</dbReference>
<evidence type="ECO:0000256" key="1">
    <source>
        <dbReference type="ARBA" id="ARBA00023157"/>
    </source>
</evidence>
<keyword evidence="4" id="KW-0472">Membrane</keyword>
<evidence type="ECO:0000313" key="7">
    <source>
        <dbReference type="Proteomes" id="UP000694843"/>
    </source>
</evidence>
<evidence type="ECO:0000256" key="2">
    <source>
        <dbReference type="PROSITE-ProRule" id="PRU00076"/>
    </source>
</evidence>
<dbReference type="InterPro" id="IPR001791">
    <property type="entry name" value="Laminin_G"/>
</dbReference>
<feature type="domain" description="EGF-like" evidence="6">
    <location>
        <begin position="214"/>
        <end position="256"/>
    </location>
</feature>
<dbReference type="Gene3D" id="2.60.120.200">
    <property type="match status" value="1"/>
</dbReference>
<reference evidence="8" key="1">
    <citation type="submission" date="2025-08" db="UniProtKB">
        <authorList>
            <consortium name="RefSeq"/>
        </authorList>
    </citation>
    <scope>IDENTIFICATION</scope>
    <source>
        <tissue evidence="8">Whole organism</tissue>
    </source>
</reference>
<dbReference type="PROSITE" id="PS50025">
    <property type="entry name" value="LAM_G_DOMAIN"/>
    <property type="match status" value="1"/>
</dbReference>
<dbReference type="KEGG" id="hazt:108666070"/>
<dbReference type="InterPro" id="IPR000742">
    <property type="entry name" value="EGF"/>
</dbReference>
<dbReference type="Proteomes" id="UP000694843">
    <property type="component" value="Unplaced"/>
</dbReference>
<dbReference type="AlphaFoldDB" id="A0A8B7N4V8"/>
<proteinExistence type="predicted"/>
<keyword evidence="2" id="KW-0245">EGF-like domain</keyword>
<gene>
    <name evidence="8" type="primary">LOC108666070</name>
</gene>
<feature type="transmembrane region" description="Helical" evidence="4">
    <location>
        <begin position="21"/>
        <end position="40"/>
    </location>
</feature>
<dbReference type="OMA" id="YCEKGEC"/>
<evidence type="ECO:0000256" key="3">
    <source>
        <dbReference type="SAM" id="MobiDB-lite"/>
    </source>
</evidence>
<evidence type="ECO:0000259" key="6">
    <source>
        <dbReference type="PROSITE" id="PS50026"/>
    </source>
</evidence>
<accession>A0A8B7N4V8</accession>
<keyword evidence="1" id="KW-1015">Disulfide bond</keyword>
<dbReference type="InterPro" id="IPR013320">
    <property type="entry name" value="ConA-like_dom_sf"/>
</dbReference>
<dbReference type="Pfam" id="PF02210">
    <property type="entry name" value="Laminin_G_2"/>
    <property type="match status" value="1"/>
</dbReference>
<evidence type="ECO:0000259" key="5">
    <source>
        <dbReference type="PROSITE" id="PS50025"/>
    </source>
</evidence>
<dbReference type="PROSITE" id="PS50026">
    <property type="entry name" value="EGF_3"/>
    <property type="match status" value="1"/>
</dbReference>